<dbReference type="Pfam" id="PF00497">
    <property type="entry name" value="SBP_bac_3"/>
    <property type="match status" value="1"/>
</dbReference>
<organism evidence="4 5">
    <name type="scientific">Thalassotalea insulae</name>
    <dbReference type="NCBI Taxonomy" id="2056778"/>
    <lineage>
        <taxon>Bacteria</taxon>
        <taxon>Pseudomonadati</taxon>
        <taxon>Pseudomonadota</taxon>
        <taxon>Gammaproteobacteria</taxon>
        <taxon>Alteromonadales</taxon>
        <taxon>Colwelliaceae</taxon>
        <taxon>Thalassotalea</taxon>
    </lineage>
</organism>
<protein>
    <recommendedName>
        <fullName evidence="3">Solute-binding protein family 3/N-terminal domain-containing protein</fullName>
    </recommendedName>
</protein>
<dbReference type="Proteomes" id="UP001157186">
    <property type="component" value="Unassembled WGS sequence"/>
</dbReference>
<dbReference type="SMART" id="SM00062">
    <property type="entry name" value="PBPb"/>
    <property type="match status" value="1"/>
</dbReference>
<comment type="caution">
    <text evidence="4">The sequence shown here is derived from an EMBL/GenBank/DDBJ whole genome shotgun (WGS) entry which is preliminary data.</text>
</comment>
<evidence type="ECO:0000259" key="3">
    <source>
        <dbReference type="SMART" id="SM00062"/>
    </source>
</evidence>
<comment type="similarity">
    <text evidence="1">Belongs to the bacterial solute-binding protein 3 family.</text>
</comment>
<reference evidence="4 5" key="1">
    <citation type="submission" date="2023-03" db="EMBL/GenBank/DDBJ databases">
        <title>Draft genome sequence of Thalassotalea insulae KCTC 62186T.</title>
        <authorList>
            <person name="Sawabe T."/>
        </authorList>
    </citation>
    <scope>NUCLEOTIDE SEQUENCE [LARGE SCALE GENOMIC DNA]</scope>
    <source>
        <strain evidence="4 5">KCTC 62186</strain>
    </source>
</reference>
<dbReference type="Gene3D" id="3.40.190.10">
    <property type="entry name" value="Periplasmic binding protein-like II"/>
    <property type="match status" value="2"/>
</dbReference>
<name>A0ABQ6GUB3_9GAMM</name>
<gene>
    <name evidence="4" type="ORF">tinsulaeT_14100</name>
</gene>
<feature type="domain" description="Solute-binding protein family 3/N-terminal" evidence="3">
    <location>
        <begin position="21"/>
        <end position="242"/>
    </location>
</feature>
<dbReference type="EMBL" id="BSST01000001">
    <property type="protein sequence ID" value="GLX78070.1"/>
    <property type="molecule type" value="Genomic_DNA"/>
</dbReference>
<dbReference type="SUPFAM" id="SSF53850">
    <property type="entry name" value="Periplasmic binding protein-like II"/>
    <property type="match status" value="1"/>
</dbReference>
<dbReference type="PANTHER" id="PTHR35936">
    <property type="entry name" value="MEMBRANE-BOUND LYTIC MUREIN TRANSGLYCOSYLASE F"/>
    <property type="match status" value="1"/>
</dbReference>
<proteinExistence type="inferred from homology"/>
<sequence length="242" mass="28347">MKLLFIFVNISWATSVFSNDKLVVALSSFEPWTIINEQQISGIDIELLERLAQMQKLTLDYYSCPWARCLQLLKEGKIDIVSSIFYSDERAEYLSYFNQPYVHGNYQVFYLNKASNFGINSFSDLNNLEIGVRRDISYFPKFDQNQQLNKKQVTYDHQLVNMLLNQRIDTFVGQEDVIDYLLIKEGHSDKFIKANYKVFQPDNSFLAFSKKSKLLPLQAQMERNLAILLAQDMIGQLRKKYQ</sequence>
<evidence type="ECO:0000313" key="5">
    <source>
        <dbReference type="Proteomes" id="UP001157186"/>
    </source>
</evidence>
<dbReference type="PANTHER" id="PTHR35936:SF19">
    <property type="entry name" value="AMINO-ACID-BINDING PROTEIN YXEM-RELATED"/>
    <property type="match status" value="1"/>
</dbReference>
<evidence type="ECO:0000256" key="1">
    <source>
        <dbReference type="ARBA" id="ARBA00010333"/>
    </source>
</evidence>
<dbReference type="InterPro" id="IPR001638">
    <property type="entry name" value="Solute-binding_3/MltF_N"/>
</dbReference>
<dbReference type="RefSeq" id="WP_284243962.1">
    <property type="nucleotide sequence ID" value="NZ_BSST01000001.1"/>
</dbReference>
<keyword evidence="5" id="KW-1185">Reference proteome</keyword>
<evidence type="ECO:0000313" key="4">
    <source>
        <dbReference type="EMBL" id="GLX78070.1"/>
    </source>
</evidence>
<keyword evidence="2" id="KW-0732">Signal</keyword>
<accession>A0ABQ6GUB3</accession>
<evidence type="ECO:0000256" key="2">
    <source>
        <dbReference type="ARBA" id="ARBA00022729"/>
    </source>
</evidence>